<dbReference type="InterPro" id="IPR011611">
    <property type="entry name" value="PfkB_dom"/>
</dbReference>
<dbReference type="Pfam" id="PF00294">
    <property type="entry name" value="PfkB"/>
    <property type="match status" value="1"/>
</dbReference>
<dbReference type="CDD" id="cd01168">
    <property type="entry name" value="adenosine_kinase"/>
    <property type="match status" value="1"/>
</dbReference>
<dbReference type="EMBL" id="JRFJ01000006">
    <property type="protein sequence ID" value="KHJ53401.1"/>
    <property type="molecule type" value="Genomic_DNA"/>
</dbReference>
<dbReference type="Gene3D" id="3.40.1190.20">
    <property type="match status" value="1"/>
</dbReference>
<evidence type="ECO:0000259" key="4">
    <source>
        <dbReference type="Pfam" id="PF00294"/>
    </source>
</evidence>
<protein>
    <submittedName>
        <fullName evidence="5">Carbohydrate kinase</fullName>
    </submittedName>
</protein>
<name>A0A0B1Q1R6_9HYPH</name>
<dbReference type="Proteomes" id="UP000030826">
    <property type="component" value="Unassembled WGS sequence"/>
</dbReference>
<dbReference type="PROSITE" id="PS00584">
    <property type="entry name" value="PFKB_KINASES_2"/>
    <property type="match status" value="1"/>
</dbReference>
<evidence type="ECO:0000256" key="3">
    <source>
        <dbReference type="ARBA" id="ARBA00022777"/>
    </source>
</evidence>
<comment type="similarity">
    <text evidence="1">Belongs to the carbohydrate kinase PfkB family.</text>
</comment>
<dbReference type="Gene3D" id="3.30.1110.10">
    <property type="match status" value="1"/>
</dbReference>
<dbReference type="InterPro" id="IPR029056">
    <property type="entry name" value="Ribokinase-like"/>
</dbReference>
<dbReference type="STRING" id="370622.LA66_18580"/>
<keyword evidence="2" id="KW-0808">Transferase</keyword>
<dbReference type="AlphaFoldDB" id="A0A0B1Q1R6"/>
<sequence length="340" mass="35523">MQEFDLLTIGNAIVDVLSRTDDAALETLGVEKGAMTLVDEARAIALYGGMGPAIEMSGGSAGNTLAGFASLGGRGAYFGKVADDTLGGIFTHDIRAVGAHYESVPLRDGPSTARCMIFVTPDGERSMCTYLGACVEFGPEDVDETIVAAAKVCYFEGYLWDPPRAKEGILKAAAAAHAAGREVAMTLSDSFCVHRHRDEFLQLMRSGTVDIVFANEEEALALYETRDLQAALDAIGRDTRKVAVVTRSEKGCVVVEGSAQAAYPARRVADVADTTGAGDLFASGFLRGYTAGLDHGSSAALGAAAAAHIIRQMGPRPQVRLADQPEFAALLAGSQAAVVA</sequence>
<comment type="caution">
    <text evidence="5">The sequence shown here is derived from an EMBL/GenBank/DDBJ whole genome shotgun (WGS) entry which is preliminary data.</text>
</comment>
<dbReference type="SUPFAM" id="SSF53613">
    <property type="entry name" value="Ribokinase-like"/>
    <property type="match status" value="1"/>
</dbReference>
<dbReference type="OrthoDB" id="9813569at2"/>
<dbReference type="PANTHER" id="PTHR43320:SF3">
    <property type="entry name" value="CARBOHYDRATE KINASE PFKB DOMAIN-CONTAINING PROTEIN"/>
    <property type="match status" value="1"/>
</dbReference>
<dbReference type="InterPro" id="IPR002173">
    <property type="entry name" value="Carboh/pur_kinase_PfkB_CS"/>
</dbReference>
<reference evidence="5 6" key="1">
    <citation type="submission" date="2014-09" db="EMBL/GenBank/DDBJ databases">
        <title>Isolation and characterization of Aurantimonas altamirensis ON-56566 from clinical sample following a dog bite.</title>
        <authorList>
            <person name="Eshaghi A."/>
            <person name="Li A."/>
            <person name="Shahinas D."/>
            <person name="Bahn P."/>
            <person name="Kus J.V."/>
            <person name="Patel S.N."/>
        </authorList>
    </citation>
    <scope>NUCLEOTIDE SEQUENCE [LARGE SCALE GENOMIC DNA]</scope>
    <source>
        <strain evidence="5 6">ON-56566</strain>
    </source>
</reference>
<gene>
    <name evidence="5" type="ORF">LA66_18580</name>
</gene>
<proteinExistence type="inferred from homology"/>
<dbReference type="RefSeq" id="WP_039195673.1">
    <property type="nucleotide sequence ID" value="NZ_JRFJ01000006.1"/>
</dbReference>
<feature type="domain" description="Carbohydrate kinase PfkB" evidence="4">
    <location>
        <begin position="57"/>
        <end position="316"/>
    </location>
</feature>
<dbReference type="GO" id="GO:0016301">
    <property type="term" value="F:kinase activity"/>
    <property type="evidence" value="ECO:0007669"/>
    <property type="project" value="UniProtKB-KW"/>
</dbReference>
<accession>A0A0B1Q1R6</accession>
<dbReference type="PANTHER" id="PTHR43320">
    <property type="entry name" value="SUGAR KINASE"/>
    <property type="match status" value="1"/>
</dbReference>
<organism evidence="5 6">
    <name type="scientific">Aureimonas altamirensis</name>
    <dbReference type="NCBI Taxonomy" id="370622"/>
    <lineage>
        <taxon>Bacteria</taxon>
        <taxon>Pseudomonadati</taxon>
        <taxon>Pseudomonadota</taxon>
        <taxon>Alphaproteobacteria</taxon>
        <taxon>Hyphomicrobiales</taxon>
        <taxon>Aurantimonadaceae</taxon>
        <taxon>Aureimonas</taxon>
    </lineage>
</organism>
<evidence type="ECO:0000256" key="2">
    <source>
        <dbReference type="ARBA" id="ARBA00022679"/>
    </source>
</evidence>
<keyword evidence="3 5" id="KW-0418">Kinase</keyword>
<dbReference type="InterPro" id="IPR052700">
    <property type="entry name" value="Carb_kinase_PfkB-like"/>
</dbReference>
<evidence type="ECO:0000313" key="5">
    <source>
        <dbReference type="EMBL" id="KHJ53401.1"/>
    </source>
</evidence>
<evidence type="ECO:0000256" key="1">
    <source>
        <dbReference type="ARBA" id="ARBA00010688"/>
    </source>
</evidence>
<evidence type="ECO:0000313" key="6">
    <source>
        <dbReference type="Proteomes" id="UP000030826"/>
    </source>
</evidence>